<keyword evidence="9 11" id="KW-0239">DNA-directed DNA polymerase</keyword>
<dbReference type="NCBIfam" id="TIGR02397">
    <property type="entry name" value="dnaX_nterm"/>
    <property type="match status" value="1"/>
</dbReference>
<dbReference type="GO" id="GO:0005524">
    <property type="term" value="F:ATP binding"/>
    <property type="evidence" value="ECO:0007669"/>
    <property type="project" value="UniProtKB-KW"/>
</dbReference>
<protein>
    <recommendedName>
        <fullName evidence="11">DNA polymerase III subunit gamma/tau</fullName>
        <ecNumber evidence="11">2.7.7.7</ecNumber>
    </recommendedName>
</protein>
<evidence type="ECO:0000256" key="11">
    <source>
        <dbReference type="RuleBase" id="RU364063"/>
    </source>
</evidence>
<name>A0A1G2KIB7_9BACT</name>
<dbReference type="InterPro" id="IPR050238">
    <property type="entry name" value="DNA_Rep/Repair_Clamp_Loader"/>
</dbReference>
<keyword evidence="3 11" id="KW-0548">Nucleotidyltransferase</keyword>
<dbReference type="CDD" id="cd00009">
    <property type="entry name" value="AAA"/>
    <property type="match status" value="1"/>
</dbReference>
<evidence type="ECO:0000256" key="8">
    <source>
        <dbReference type="ARBA" id="ARBA00022840"/>
    </source>
</evidence>
<dbReference type="FunFam" id="3.40.50.300:FF:000014">
    <property type="entry name" value="DNA polymerase III subunit gamma/tau"/>
    <property type="match status" value="1"/>
</dbReference>
<dbReference type="InterPro" id="IPR001270">
    <property type="entry name" value="ClpA/B"/>
</dbReference>
<dbReference type="SUPFAM" id="SSF48019">
    <property type="entry name" value="post-AAA+ oligomerization domain-like"/>
    <property type="match status" value="1"/>
</dbReference>
<dbReference type="EMBL" id="MHQI01000046">
    <property type="protein sequence ID" value="OGZ99184.1"/>
    <property type="molecule type" value="Genomic_DNA"/>
</dbReference>
<evidence type="ECO:0000256" key="1">
    <source>
        <dbReference type="ARBA" id="ARBA00006360"/>
    </source>
</evidence>
<dbReference type="SUPFAM" id="SSF52540">
    <property type="entry name" value="P-loop containing nucleoside triphosphate hydrolases"/>
    <property type="match status" value="1"/>
</dbReference>
<dbReference type="GO" id="GO:0046872">
    <property type="term" value="F:metal ion binding"/>
    <property type="evidence" value="ECO:0007669"/>
    <property type="project" value="UniProtKB-KW"/>
</dbReference>
<dbReference type="STRING" id="1802270.A3C07_04550"/>
<organism evidence="13 14">
    <name type="scientific">Candidatus Sungbacteria bacterium RIFCSPHIGHO2_02_FULL_47_11</name>
    <dbReference type="NCBI Taxonomy" id="1802270"/>
    <lineage>
        <taxon>Bacteria</taxon>
        <taxon>Candidatus Sungiibacteriota</taxon>
    </lineage>
</organism>
<dbReference type="PANTHER" id="PTHR11669:SF0">
    <property type="entry name" value="PROTEIN STICHEL-LIKE 2"/>
    <property type="match status" value="1"/>
</dbReference>
<comment type="subunit">
    <text evidence="11">DNA polymerase III contains a core (composed of alpha, epsilon and theta chains) that associates with a tau subunit. This core dimerizes to form the POLIII' complex. PolIII' associates with the gamma complex (composed of gamma, delta, delta', psi and chi chains) and with the beta chain to form the complete DNA polymerase III complex.</text>
</comment>
<dbReference type="InterPro" id="IPR027417">
    <property type="entry name" value="P-loop_NTPase"/>
</dbReference>
<evidence type="ECO:0000259" key="12">
    <source>
        <dbReference type="SMART" id="SM00382"/>
    </source>
</evidence>
<dbReference type="GO" id="GO:0006261">
    <property type="term" value="P:DNA-templated DNA replication"/>
    <property type="evidence" value="ECO:0007669"/>
    <property type="project" value="TreeGrafter"/>
</dbReference>
<dbReference type="InterPro" id="IPR045085">
    <property type="entry name" value="HLD_clamp_pol_III_gamma_tau"/>
</dbReference>
<dbReference type="PANTHER" id="PTHR11669">
    <property type="entry name" value="REPLICATION FACTOR C / DNA POLYMERASE III GAMMA-TAU SUBUNIT"/>
    <property type="match status" value="1"/>
</dbReference>
<dbReference type="InterPro" id="IPR008921">
    <property type="entry name" value="DNA_pol3_clamp-load_cplx_C"/>
</dbReference>
<dbReference type="InterPro" id="IPR022754">
    <property type="entry name" value="DNA_pol_III_gamma-3"/>
</dbReference>
<comment type="caution">
    <text evidence="13">The sequence shown here is derived from an EMBL/GenBank/DDBJ whole genome shotgun (WGS) entry which is preliminary data.</text>
</comment>
<evidence type="ECO:0000256" key="2">
    <source>
        <dbReference type="ARBA" id="ARBA00022679"/>
    </source>
</evidence>
<dbReference type="GO" id="GO:0003677">
    <property type="term" value="F:DNA binding"/>
    <property type="evidence" value="ECO:0007669"/>
    <property type="project" value="InterPro"/>
</dbReference>
<reference evidence="13 14" key="1">
    <citation type="journal article" date="2016" name="Nat. Commun.">
        <title>Thousands of microbial genomes shed light on interconnected biogeochemical processes in an aquifer system.</title>
        <authorList>
            <person name="Anantharaman K."/>
            <person name="Brown C.T."/>
            <person name="Hug L.A."/>
            <person name="Sharon I."/>
            <person name="Castelle C.J."/>
            <person name="Probst A.J."/>
            <person name="Thomas B.C."/>
            <person name="Singh A."/>
            <person name="Wilkins M.J."/>
            <person name="Karaoz U."/>
            <person name="Brodie E.L."/>
            <person name="Williams K.H."/>
            <person name="Hubbard S.S."/>
            <person name="Banfield J.F."/>
        </authorList>
    </citation>
    <scope>NUCLEOTIDE SEQUENCE [LARGE SCALE GENOMIC DNA]</scope>
</reference>
<dbReference type="Pfam" id="PF12169">
    <property type="entry name" value="DNA_pol3_gamma3"/>
    <property type="match status" value="1"/>
</dbReference>
<feature type="domain" description="AAA+ ATPase" evidence="12">
    <location>
        <begin position="39"/>
        <end position="179"/>
    </location>
</feature>
<dbReference type="Gene3D" id="1.20.272.10">
    <property type="match status" value="1"/>
</dbReference>
<comment type="function">
    <text evidence="11">DNA polymerase III is a complex, multichain enzyme responsible for most of the replicative synthesis in bacteria. This DNA polymerase also exhibits 3' to 5' exonuclease activity.</text>
</comment>
<dbReference type="InterPro" id="IPR003593">
    <property type="entry name" value="AAA+_ATPase"/>
</dbReference>
<dbReference type="CDD" id="cd18137">
    <property type="entry name" value="HLD_clamp_pol_III_gamma_tau"/>
    <property type="match status" value="1"/>
</dbReference>
<dbReference type="GO" id="GO:0009360">
    <property type="term" value="C:DNA polymerase III complex"/>
    <property type="evidence" value="ECO:0007669"/>
    <property type="project" value="InterPro"/>
</dbReference>
<dbReference type="InterPro" id="IPR012763">
    <property type="entry name" value="DNA_pol_III_sug/sutau_N"/>
</dbReference>
<dbReference type="Gene3D" id="3.40.50.300">
    <property type="entry name" value="P-loop containing nucleotide triphosphate hydrolases"/>
    <property type="match status" value="1"/>
</dbReference>
<dbReference type="NCBIfam" id="NF004046">
    <property type="entry name" value="PRK05563.1"/>
    <property type="match status" value="1"/>
</dbReference>
<evidence type="ECO:0000256" key="5">
    <source>
        <dbReference type="ARBA" id="ARBA00022723"/>
    </source>
</evidence>
<dbReference type="FunFam" id="1.10.8.60:FF:000013">
    <property type="entry name" value="DNA polymerase III subunit gamma/tau"/>
    <property type="match status" value="1"/>
</dbReference>
<gene>
    <name evidence="11" type="primary">dnaX</name>
    <name evidence="13" type="ORF">A3C07_04550</name>
</gene>
<comment type="catalytic activity">
    <reaction evidence="10 11">
        <text>DNA(n) + a 2'-deoxyribonucleoside 5'-triphosphate = DNA(n+1) + diphosphate</text>
        <dbReference type="Rhea" id="RHEA:22508"/>
        <dbReference type="Rhea" id="RHEA-COMP:17339"/>
        <dbReference type="Rhea" id="RHEA-COMP:17340"/>
        <dbReference type="ChEBI" id="CHEBI:33019"/>
        <dbReference type="ChEBI" id="CHEBI:61560"/>
        <dbReference type="ChEBI" id="CHEBI:173112"/>
        <dbReference type="EC" id="2.7.7.7"/>
    </reaction>
</comment>
<dbReference type="GO" id="GO:0003887">
    <property type="term" value="F:DNA-directed DNA polymerase activity"/>
    <property type="evidence" value="ECO:0007669"/>
    <property type="project" value="UniProtKB-KW"/>
</dbReference>
<keyword evidence="6 11" id="KW-0547">Nucleotide-binding</keyword>
<evidence type="ECO:0000256" key="10">
    <source>
        <dbReference type="ARBA" id="ARBA00049244"/>
    </source>
</evidence>
<evidence type="ECO:0000256" key="7">
    <source>
        <dbReference type="ARBA" id="ARBA00022833"/>
    </source>
</evidence>
<dbReference type="PRINTS" id="PR00300">
    <property type="entry name" value="CLPPROTEASEA"/>
</dbReference>
<keyword evidence="5" id="KW-0479">Metal-binding</keyword>
<evidence type="ECO:0000256" key="4">
    <source>
        <dbReference type="ARBA" id="ARBA00022705"/>
    </source>
</evidence>
<keyword evidence="8 11" id="KW-0067">ATP-binding</keyword>
<dbReference type="SMART" id="SM00382">
    <property type="entry name" value="AAA"/>
    <property type="match status" value="1"/>
</dbReference>
<dbReference type="Pfam" id="PF22608">
    <property type="entry name" value="DNAX_ATPase_lid"/>
    <property type="match status" value="1"/>
</dbReference>
<accession>A0A1G2KIB7</accession>
<evidence type="ECO:0000256" key="6">
    <source>
        <dbReference type="ARBA" id="ARBA00022741"/>
    </source>
</evidence>
<proteinExistence type="inferred from homology"/>
<comment type="similarity">
    <text evidence="1 11">Belongs to the DnaX/STICHEL family.</text>
</comment>
<evidence type="ECO:0000256" key="3">
    <source>
        <dbReference type="ARBA" id="ARBA00022695"/>
    </source>
</evidence>
<dbReference type="Proteomes" id="UP000179023">
    <property type="component" value="Unassembled WGS sequence"/>
</dbReference>
<dbReference type="EC" id="2.7.7.7" evidence="11"/>
<sequence length="373" mass="41580">MASGHLVLYRKYRPRDFDEVIGQEHVVVALKNSLKMGKIAHAYLFSGPRGVGKTTVARLIAKALNCEDKNKPCDSCASCKEFQGGRAMDLIEIDAASNRGIDEIRALREGTRFVPSQGKYKTYVIDECHSLTKDAFNALLKTLEEPPSHVVFVLATTELEKVPATIVSRTQHYPFRRIGARDIAARLGGIAKKEGISLEQDAAILLAFAAEGSMRDAESILGQIMAVEDKKITRTVVEDVLGLPRREAAKKMFELIAKKDVAPALALIQKLTDAGHDMSYFSKLLMQYFRSALFLKTDPALKQFVEEELLPDELECINANLDAFGEQELSRGINIIFQNMQDFKRTPIPQLPLEVTVIELINSSDKQQEIKDK</sequence>
<keyword evidence="7" id="KW-0862">Zinc</keyword>
<dbReference type="AlphaFoldDB" id="A0A1G2KIB7"/>
<evidence type="ECO:0000313" key="13">
    <source>
        <dbReference type="EMBL" id="OGZ99184.1"/>
    </source>
</evidence>
<keyword evidence="4 11" id="KW-0235">DNA replication</keyword>
<dbReference type="Gene3D" id="1.10.8.60">
    <property type="match status" value="1"/>
</dbReference>
<evidence type="ECO:0000256" key="9">
    <source>
        <dbReference type="ARBA" id="ARBA00022932"/>
    </source>
</evidence>
<dbReference type="Pfam" id="PF13177">
    <property type="entry name" value="DNA_pol3_delta2"/>
    <property type="match status" value="1"/>
</dbReference>
<evidence type="ECO:0000313" key="14">
    <source>
        <dbReference type="Proteomes" id="UP000179023"/>
    </source>
</evidence>
<keyword evidence="2 11" id="KW-0808">Transferase</keyword>